<proteinExistence type="predicted"/>
<sequence length="531" mass="59476">MTSLHKILFFLLLIGSSIECLKILIISPQMGGSHVNFMGRSSDILVAAGHNVTYLAIPVDPKIKSTGTKLAHVVKFPASPVVDELSKVFAHLHSNLWVQEAGNPLSFLSIAEIFTQINVASCKNVVGNDEYIRLMREEKFDIGITEPFDMCAFGILKMYNVPVTVSIFSGGFMSSHYKHFGLTFPVAQLPEMMSNSLEMDFFGRMKNILSHYVMKWFTDKPLVQQQEIFDSKFGKDVINIEREIRESAFHLSNEDPYIGIAHPLLHKVVEIGGFSVLPAKKLEAKWDAILNKNKINVLVSFGSNAKSVDMPADIKNAFLATFKKMSHVTFIWKYENPEDGTAKDLDNVVLSSWLDQTAILNDPRVSAFITHGGLNSVTESAIYGTKLLVISLFADQHRNGLLVEKSKFGIVFLKEDASDANKLTKAVEKLIEEDSEISRGAKRISEMIKNRPQNQTDVYVKHIEFAAKFGKLPNLNMQGHDMPLYQYILLDVIAFVVAVLAIIFGSIGFIIFKVYQKCSSKKEVSIKKKKN</sequence>
<organism evidence="1 2">
    <name type="scientific">Rhabditophanes sp. KR3021</name>
    <dbReference type="NCBI Taxonomy" id="114890"/>
    <lineage>
        <taxon>Eukaryota</taxon>
        <taxon>Metazoa</taxon>
        <taxon>Ecdysozoa</taxon>
        <taxon>Nematoda</taxon>
        <taxon>Chromadorea</taxon>
        <taxon>Rhabditida</taxon>
        <taxon>Tylenchina</taxon>
        <taxon>Panagrolaimomorpha</taxon>
        <taxon>Strongyloidoidea</taxon>
        <taxon>Alloionematidae</taxon>
        <taxon>Rhabditophanes</taxon>
    </lineage>
</organism>
<reference evidence="2" key="1">
    <citation type="submission" date="2016-11" db="UniProtKB">
        <authorList>
            <consortium name="WormBaseParasite"/>
        </authorList>
    </citation>
    <scope>IDENTIFICATION</scope>
    <source>
        <strain evidence="2">KR3021</strain>
    </source>
</reference>
<evidence type="ECO:0000313" key="2">
    <source>
        <dbReference type="WBParaSite" id="RSKR_0000885700.1"/>
    </source>
</evidence>
<protein>
    <submittedName>
        <fullName evidence="2">Glucuronosyltransferase</fullName>
    </submittedName>
</protein>
<name>A0AC35U8X2_9BILA</name>
<evidence type="ECO:0000313" key="1">
    <source>
        <dbReference type="Proteomes" id="UP000095286"/>
    </source>
</evidence>
<accession>A0AC35U8X2</accession>
<dbReference type="WBParaSite" id="RSKR_0000885700.1">
    <property type="protein sequence ID" value="RSKR_0000885700.1"/>
    <property type="gene ID" value="RSKR_0000885700"/>
</dbReference>
<dbReference type="Proteomes" id="UP000095286">
    <property type="component" value="Unplaced"/>
</dbReference>